<protein>
    <submittedName>
        <fullName evidence="1">DUF1262 FAMILY PROTEIN (DUF1262)</fullName>
    </submittedName>
</protein>
<dbReference type="EMBL" id="JAPFFK010000004">
    <property type="protein sequence ID" value="KAJ6766446.1"/>
    <property type="molecule type" value="Genomic_DNA"/>
</dbReference>
<gene>
    <name evidence="1" type="ORF">OIU79_022409</name>
</gene>
<accession>A0A9Q0WHF3</accession>
<name>A0A9Q0WHF3_SALPP</name>
<evidence type="ECO:0000313" key="1">
    <source>
        <dbReference type="EMBL" id="KAJ6766446.1"/>
    </source>
</evidence>
<dbReference type="PANTHER" id="PTHR31050:SF4">
    <property type="entry name" value="DUF1262 FAMILY PROTEIN (DUF1262)"/>
    <property type="match status" value="1"/>
</dbReference>
<comment type="caution">
    <text evidence="1">The sequence shown here is derived from an EMBL/GenBank/DDBJ whole genome shotgun (WGS) entry which is preliminary data.</text>
</comment>
<keyword evidence="2" id="KW-1185">Reference proteome</keyword>
<proteinExistence type="predicted"/>
<dbReference type="InterPro" id="IPR010683">
    <property type="entry name" value="DUF1262"/>
</dbReference>
<dbReference type="PANTHER" id="PTHR31050">
    <property type="entry name" value="OS08G0413200 PROTEIN"/>
    <property type="match status" value="1"/>
</dbReference>
<sequence>MYVTRPLSLYRNFPGALEREPPEGPYTGYLVITDEEADARETNCWGICRSRRIKKLPFPQDKILSVVYSSDHDQETVVKTKAWFIPVLDQPLSSNCYYVIKAKGSRKGQACTSSREMDMGLWCFKSVINDIKPKPFDYRNIYQQFKIHRHHGKSFFSKSLAPDGFPPKFLRKKGWEVRGSRSYKCQLISEALGLDVPLRSQLPSFDFPLSTKSSSRVTVGRWYCPFVFVREEARMREQMKNSMLYSMALEQYWKQIYSCENSNNEAEITVMVRVNVQREMDFVFGMEATRDSGRGSSTAHGGIIWYRAVRRNSSSGRGGLKVGVSFATVEKMKWVQEAGGWIDGADVNERVERAVEFRGENGWRKFGCYMLVESFVLRRMDGSLVLRCDFRHTHKIKCKWE</sequence>
<evidence type="ECO:0000313" key="2">
    <source>
        <dbReference type="Proteomes" id="UP001151532"/>
    </source>
</evidence>
<reference evidence="1" key="2">
    <citation type="journal article" date="2023" name="Int. J. Mol. Sci.">
        <title>De Novo Assembly and Annotation of 11 Diverse Shrub Willow (Salix) Genomes Reveals Novel Gene Organization in Sex-Linked Regions.</title>
        <authorList>
            <person name="Hyden B."/>
            <person name="Feng K."/>
            <person name="Yates T.B."/>
            <person name="Jawdy S."/>
            <person name="Cereghino C."/>
            <person name="Smart L.B."/>
            <person name="Muchero W."/>
        </authorList>
    </citation>
    <scope>NUCLEOTIDE SEQUENCE</scope>
    <source>
        <tissue evidence="1">Shoot tip</tissue>
    </source>
</reference>
<organism evidence="1 2">
    <name type="scientific">Salix purpurea</name>
    <name type="common">Purple osier willow</name>
    <dbReference type="NCBI Taxonomy" id="77065"/>
    <lineage>
        <taxon>Eukaryota</taxon>
        <taxon>Viridiplantae</taxon>
        <taxon>Streptophyta</taxon>
        <taxon>Embryophyta</taxon>
        <taxon>Tracheophyta</taxon>
        <taxon>Spermatophyta</taxon>
        <taxon>Magnoliopsida</taxon>
        <taxon>eudicotyledons</taxon>
        <taxon>Gunneridae</taxon>
        <taxon>Pentapetalae</taxon>
        <taxon>rosids</taxon>
        <taxon>fabids</taxon>
        <taxon>Malpighiales</taxon>
        <taxon>Salicaceae</taxon>
        <taxon>Saliceae</taxon>
        <taxon>Salix</taxon>
    </lineage>
</organism>
<dbReference type="Pfam" id="PF06880">
    <property type="entry name" value="DUF1262"/>
    <property type="match status" value="1"/>
</dbReference>
<reference evidence="1" key="1">
    <citation type="submission" date="2022-11" db="EMBL/GenBank/DDBJ databases">
        <authorList>
            <person name="Hyden B.L."/>
            <person name="Feng K."/>
            <person name="Yates T."/>
            <person name="Jawdy S."/>
            <person name="Smart L.B."/>
            <person name="Muchero W."/>
        </authorList>
    </citation>
    <scope>NUCLEOTIDE SEQUENCE</scope>
    <source>
        <tissue evidence="1">Shoot tip</tissue>
    </source>
</reference>
<dbReference type="OrthoDB" id="1898393at2759"/>
<dbReference type="Proteomes" id="UP001151532">
    <property type="component" value="Chromosome 4"/>
</dbReference>
<dbReference type="AlphaFoldDB" id="A0A9Q0WHF3"/>